<gene>
    <name evidence="8" type="ORF">EgrG_000772800</name>
</gene>
<dbReference type="PANTHER" id="PTHR24058">
    <property type="entry name" value="DUAL SPECIFICITY PROTEIN KINASE"/>
    <property type="match status" value="1"/>
</dbReference>
<proteinExistence type="predicted"/>
<evidence type="ECO:0000256" key="4">
    <source>
        <dbReference type="ARBA" id="ARBA00022777"/>
    </source>
</evidence>
<dbReference type="InterPro" id="IPR017441">
    <property type="entry name" value="Protein_kinase_ATP_BS"/>
</dbReference>
<keyword evidence="3 6" id="KW-0547">Nucleotide-binding</keyword>
<dbReference type="PROSITE" id="PS00107">
    <property type="entry name" value="PROTEIN_KINASE_ATP"/>
    <property type="match status" value="1"/>
</dbReference>
<reference evidence="10" key="3">
    <citation type="submission" date="2020-10" db="UniProtKB">
        <authorList>
            <consortium name="WormBaseParasite"/>
        </authorList>
    </citation>
    <scope>IDENTIFICATION</scope>
</reference>
<evidence type="ECO:0000259" key="7">
    <source>
        <dbReference type="PROSITE" id="PS50011"/>
    </source>
</evidence>
<dbReference type="Pfam" id="PF00069">
    <property type="entry name" value="Pkinase"/>
    <property type="match status" value="1"/>
</dbReference>
<accession>A0A068W737</accession>
<evidence type="ECO:0000313" key="8">
    <source>
        <dbReference type="EMBL" id="CDS15330.1"/>
    </source>
</evidence>
<dbReference type="EMBL" id="LK028576">
    <property type="protein sequence ID" value="CDS15330.1"/>
    <property type="molecule type" value="Genomic_DNA"/>
</dbReference>
<evidence type="ECO:0000256" key="6">
    <source>
        <dbReference type="PROSITE-ProRule" id="PRU10141"/>
    </source>
</evidence>
<protein>
    <submittedName>
        <fullName evidence="8 10">Dual specificity</fullName>
    </submittedName>
</protein>
<dbReference type="Gene3D" id="3.30.200.20">
    <property type="entry name" value="Phosphorylase Kinase, domain 1"/>
    <property type="match status" value="1"/>
</dbReference>
<dbReference type="InterPro" id="IPR011009">
    <property type="entry name" value="Kinase-like_dom_sf"/>
</dbReference>
<dbReference type="AlphaFoldDB" id="A0A068W737"/>
<dbReference type="WBParaSite" id="EgrG_000772800">
    <property type="protein sequence ID" value="EgrG_000772800"/>
    <property type="gene ID" value="EgrG_000772800"/>
</dbReference>
<dbReference type="SUPFAM" id="SSF56112">
    <property type="entry name" value="Protein kinase-like (PK-like)"/>
    <property type="match status" value="1"/>
</dbReference>
<feature type="binding site" evidence="6">
    <location>
        <position position="282"/>
    </location>
    <ligand>
        <name>ATP</name>
        <dbReference type="ChEBI" id="CHEBI:30616"/>
    </ligand>
</feature>
<evidence type="ECO:0000256" key="2">
    <source>
        <dbReference type="ARBA" id="ARBA00022679"/>
    </source>
</evidence>
<dbReference type="GO" id="GO:0004674">
    <property type="term" value="F:protein serine/threonine kinase activity"/>
    <property type="evidence" value="ECO:0007669"/>
    <property type="project" value="UniProtKB-KW"/>
</dbReference>
<dbReference type="Proteomes" id="UP000492820">
    <property type="component" value="Unassembled WGS sequence"/>
</dbReference>
<feature type="domain" description="Protein kinase" evidence="7">
    <location>
        <begin position="253"/>
        <end position="568"/>
    </location>
</feature>
<keyword evidence="5 6" id="KW-0067">ATP-binding</keyword>
<organism evidence="8">
    <name type="scientific">Echinococcus granulosus</name>
    <name type="common">Hydatid tapeworm</name>
    <dbReference type="NCBI Taxonomy" id="6210"/>
    <lineage>
        <taxon>Eukaryota</taxon>
        <taxon>Metazoa</taxon>
        <taxon>Spiralia</taxon>
        <taxon>Lophotrochozoa</taxon>
        <taxon>Platyhelminthes</taxon>
        <taxon>Cestoda</taxon>
        <taxon>Eucestoda</taxon>
        <taxon>Cyclophyllidea</taxon>
        <taxon>Taeniidae</taxon>
        <taxon>Echinococcus</taxon>
        <taxon>Echinococcus granulosus group</taxon>
    </lineage>
</organism>
<evidence type="ECO:0000256" key="5">
    <source>
        <dbReference type="ARBA" id="ARBA00022840"/>
    </source>
</evidence>
<dbReference type="PROSITE" id="PS50011">
    <property type="entry name" value="PROTEIN_KINASE_DOM"/>
    <property type="match status" value="1"/>
</dbReference>
<dbReference type="OrthoDB" id="422555at2759"/>
<dbReference type="InterPro" id="IPR050494">
    <property type="entry name" value="Ser_Thr_dual-spec_kinase"/>
</dbReference>
<name>A0A068W737_ECHGR</name>
<evidence type="ECO:0000256" key="1">
    <source>
        <dbReference type="ARBA" id="ARBA00022527"/>
    </source>
</evidence>
<dbReference type="InterPro" id="IPR008271">
    <property type="entry name" value="Ser/Thr_kinase_AS"/>
</dbReference>
<evidence type="ECO:0000256" key="3">
    <source>
        <dbReference type="ARBA" id="ARBA00022741"/>
    </source>
</evidence>
<keyword evidence="2" id="KW-0808">Transferase</keyword>
<dbReference type="GO" id="GO:0005524">
    <property type="term" value="F:ATP binding"/>
    <property type="evidence" value="ECO:0007669"/>
    <property type="project" value="UniProtKB-UniRule"/>
</dbReference>
<keyword evidence="4" id="KW-0418">Kinase</keyword>
<evidence type="ECO:0000313" key="9">
    <source>
        <dbReference type="Proteomes" id="UP000492820"/>
    </source>
</evidence>
<keyword evidence="1" id="KW-0723">Serine/threonine-protein kinase</keyword>
<dbReference type="Gene3D" id="1.10.510.10">
    <property type="entry name" value="Transferase(Phosphotransferase) domain 1"/>
    <property type="match status" value="1"/>
</dbReference>
<evidence type="ECO:0000313" key="10">
    <source>
        <dbReference type="WBParaSite" id="EgrG_000772800"/>
    </source>
</evidence>
<reference evidence="8" key="2">
    <citation type="submission" date="2014-06" db="EMBL/GenBank/DDBJ databases">
        <authorList>
            <person name="Aslett M."/>
        </authorList>
    </citation>
    <scope>NUCLEOTIDE SEQUENCE</scope>
</reference>
<sequence length="593" mass="67618">MAYVAVPAVNLPVSQNCYNPSSTLSKYGYRTRRPPNYSKATLNRNYETSLGAWSNDVLVNSRYGNHPIDSQNKIGSNWRNALRTSRRFSHSVDTTPFFVYQNNHSALLKYSPKYAVGGIYNKRTGSQPEMESASHLSHSRDSIYEHLRAPCYGVSKNLPVSGSAFSLHKYSPHRESFSYANRPYHWRNSKPFRNTSGDSSVTQDCLKDSSSSTLHNSLFDNFHHAPRTHVKTSFDDRLNDDAFRKGDVIGNRYQIVQEIGRGSFGKVYKAMDNQTGKLCALKCIKDISNFRKLADEEIAILLALSQQDANDEYNFLHLNNHFLTSDCTFMVFDLLSVNLFQLIHRNNYRGFAPRLVRKFVRCILNCLKFLHRNKVIHCDLKPENILLERCGYTNVKVIDFGSSCYIGQNAYAYIQSRFYRAPEVIFGSEYEAPIDIWSLGCIAAELLTGSPLFPGENEQDQIACIMEVLGLPPASIMRKIRRLHHFFTADGVPRYLAERAEQLEHQDYHHPKRMNRADPGALTLEILMKNSLGEEDTEPKLLDFLSRCLRWDPAERMTACEALQHPWILEAEDLALDNGVASPKERAAPSTEE</sequence>
<dbReference type="SMART" id="SM00220">
    <property type="entry name" value="S_TKc"/>
    <property type="match status" value="1"/>
</dbReference>
<reference evidence="8 9" key="1">
    <citation type="journal article" date="2013" name="Nature">
        <title>The genomes of four tapeworm species reveal adaptations to parasitism.</title>
        <authorList>
            <person name="Tsai I.J."/>
            <person name="Zarowiecki M."/>
            <person name="Holroyd N."/>
            <person name="Garciarrubio A."/>
            <person name="Sanchez-Flores A."/>
            <person name="Brooks K.L."/>
            <person name="Tracey A."/>
            <person name="Bobes R.J."/>
            <person name="Fragoso G."/>
            <person name="Sciutto E."/>
            <person name="Aslett M."/>
            <person name="Beasley H."/>
            <person name="Bennett H.M."/>
            <person name="Cai J."/>
            <person name="Camicia F."/>
            <person name="Clark R."/>
            <person name="Cucher M."/>
            <person name="De Silva N."/>
            <person name="Day T.A."/>
            <person name="Deplazes P."/>
            <person name="Estrada K."/>
            <person name="Fernandez C."/>
            <person name="Holland P.W."/>
            <person name="Hou J."/>
            <person name="Hu S."/>
            <person name="Huckvale T."/>
            <person name="Hung S.S."/>
            <person name="Kamenetzky L."/>
            <person name="Keane J.A."/>
            <person name="Kiss F."/>
            <person name="Koziol U."/>
            <person name="Lambert O."/>
            <person name="Liu K."/>
            <person name="Luo X."/>
            <person name="Luo Y."/>
            <person name="Macchiaroli N."/>
            <person name="Nichol S."/>
            <person name="Paps J."/>
            <person name="Parkinson J."/>
            <person name="Pouchkina-Stantcheva N."/>
            <person name="Riddiford N."/>
            <person name="Rosenzvit M."/>
            <person name="Salinas G."/>
            <person name="Wasmuth J.D."/>
            <person name="Zamanian M."/>
            <person name="Zheng Y."/>
            <person name="Cai X."/>
            <person name="Soberon X."/>
            <person name="Olson P.D."/>
            <person name="Laclette J.P."/>
            <person name="Brehm K."/>
            <person name="Berriman M."/>
            <person name="Garciarrubio A."/>
            <person name="Bobes R.J."/>
            <person name="Fragoso G."/>
            <person name="Sanchez-Flores A."/>
            <person name="Estrada K."/>
            <person name="Cevallos M.A."/>
            <person name="Morett E."/>
            <person name="Gonzalez V."/>
            <person name="Portillo T."/>
            <person name="Ochoa-Leyva A."/>
            <person name="Jose M.V."/>
            <person name="Sciutto E."/>
            <person name="Landa A."/>
            <person name="Jimenez L."/>
            <person name="Valdes V."/>
            <person name="Carrero J.C."/>
            <person name="Larralde C."/>
            <person name="Morales-Montor J."/>
            <person name="Limon-Lason J."/>
            <person name="Soberon X."/>
            <person name="Laclette J.P."/>
        </authorList>
    </citation>
    <scope>NUCLEOTIDE SEQUENCE [LARGE SCALE GENOMIC DNA]</scope>
</reference>
<dbReference type="InterPro" id="IPR000719">
    <property type="entry name" value="Prot_kinase_dom"/>
</dbReference>
<dbReference type="PROSITE" id="PS00108">
    <property type="entry name" value="PROTEIN_KINASE_ST"/>
    <property type="match status" value="1"/>
</dbReference>